<name>A0A815U1W3_9BILA</name>
<dbReference type="EMBL" id="CAJNOL010002560">
    <property type="protein sequence ID" value="CAF1511689.1"/>
    <property type="molecule type" value="Genomic_DNA"/>
</dbReference>
<protein>
    <submittedName>
        <fullName evidence="2">Uncharacterized protein</fullName>
    </submittedName>
</protein>
<dbReference type="Proteomes" id="UP000663870">
    <property type="component" value="Unassembled WGS sequence"/>
</dbReference>
<gene>
    <name evidence="2" type="ORF">JXQ802_LOCUS41035</name>
    <name evidence="1" type="ORF">PYM288_LOCUS14319</name>
</gene>
<organism evidence="2 3">
    <name type="scientific">Rotaria sordida</name>
    <dbReference type="NCBI Taxonomy" id="392033"/>
    <lineage>
        <taxon>Eukaryota</taxon>
        <taxon>Metazoa</taxon>
        <taxon>Spiralia</taxon>
        <taxon>Gnathifera</taxon>
        <taxon>Rotifera</taxon>
        <taxon>Eurotatoria</taxon>
        <taxon>Bdelloidea</taxon>
        <taxon>Philodinida</taxon>
        <taxon>Philodinidae</taxon>
        <taxon>Rotaria</taxon>
    </lineage>
</organism>
<reference evidence="2" key="1">
    <citation type="submission" date="2021-02" db="EMBL/GenBank/DDBJ databases">
        <authorList>
            <person name="Nowell W R."/>
        </authorList>
    </citation>
    <scope>NUCLEOTIDE SEQUENCE</scope>
</reference>
<proteinExistence type="predicted"/>
<keyword evidence="3" id="KW-1185">Reference proteome</keyword>
<evidence type="ECO:0000313" key="1">
    <source>
        <dbReference type="EMBL" id="CAF0995043.1"/>
    </source>
</evidence>
<comment type="caution">
    <text evidence="2">The sequence shown here is derived from an EMBL/GenBank/DDBJ whole genome shotgun (WGS) entry which is preliminary data.</text>
</comment>
<accession>A0A815U1W3</accession>
<evidence type="ECO:0000313" key="2">
    <source>
        <dbReference type="EMBL" id="CAF1511689.1"/>
    </source>
</evidence>
<dbReference type="AlphaFoldDB" id="A0A815U1W3"/>
<dbReference type="EMBL" id="CAJNOH010000311">
    <property type="protein sequence ID" value="CAF0995043.1"/>
    <property type="molecule type" value="Genomic_DNA"/>
</dbReference>
<dbReference type="Proteomes" id="UP000663854">
    <property type="component" value="Unassembled WGS sequence"/>
</dbReference>
<sequence>MLSCVKKPQEFDVSGEELNCGGRSCARCHKCRDWHFTGNQATWNWLCNYKNWQQKDKNRWLNDRIEKLFEKRDGATCHHSVVYFSDSSYDSLFDHYLSHGGLDHYGGHYSGYHHDYQECWFGM</sequence>
<evidence type="ECO:0000313" key="3">
    <source>
        <dbReference type="Proteomes" id="UP000663870"/>
    </source>
</evidence>